<dbReference type="Proteomes" id="UP000290289">
    <property type="component" value="Chromosome 9"/>
</dbReference>
<comment type="caution">
    <text evidence="2">The sequence shown here is derived from an EMBL/GenBank/DDBJ whole genome shotgun (WGS) entry which is preliminary data.</text>
</comment>
<name>A0A498J475_MALDO</name>
<dbReference type="AlphaFoldDB" id="A0A498J475"/>
<gene>
    <name evidence="2" type="ORF">DVH24_032647</name>
</gene>
<keyword evidence="3" id="KW-1185">Reference proteome</keyword>
<organism evidence="2 3">
    <name type="scientific">Malus domestica</name>
    <name type="common">Apple</name>
    <name type="synonym">Pyrus malus</name>
    <dbReference type="NCBI Taxonomy" id="3750"/>
    <lineage>
        <taxon>Eukaryota</taxon>
        <taxon>Viridiplantae</taxon>
        <taxon>Streptophyta</taxon>
        <taxon>Embryophyta</taxon>
        <taxon>Tracheophyta</taxon>
        <taxon>Spermatophyta</taxon>
        <taxon>Magnoliopsida</taxon>
        <taxon>eudicotyledons</taxon>
        <taxon>Gunneridae</taxon>
        <taxon>Pentapetalae</taxon>
        <taxon>rosids</taxon>
        <taxon>fabids</taxon>
        <taxon>Rosales</taxon>
        <taxon>Rosaceae</taxon>
        <taxon>Amygdaloideae</taxon>
        <taxon>Maleae</taxon>
        <taxon>Malus</taxon>
    </lineage>
</organism>
<keyword evidence="1" id="KW-0812">Transmembrane</keyword>
<evidence type="ECO:0000313" key="3">
    <source>
        <dbReference type="Proteomes" id="UP000290289"/>
    </source>
</evidence>
<proteinExistence type="predicted"/>
<accession>A0A498J475</accession>
<reference evidence="2 3" key="1">
    <citation type="submission" date="2018-10" db="EMBL/GenBank/DDBJ databases">
        <title>A high-quality apple genome assembly.</title>
        <authorList>
            <person name="Hu J."/>
        </authorList>
    </citation>
    <scope>NUCLEOTIDE SEQUENCE [LARGE SCALE GENOMIC DNA]</scope>
    <source>
        <strain evidence="3">cv. HFTH1</strain>
        <tissue evidence="2">Young leaf</tissue>
    </source>
</reference>
<evidence type="ECO:0000256" key="1">
    <source>
        <dbReference type="SAM" id="Phobius"/>
    </source>
</evidence>
<keyword evidence="1" id="KW-0472">Membrane</keyword>
<evidence type="ECO:0000313" key="2">
    <source>
        <dbReference type="EMBL" id="RXH90290.1"/>
    </source>
</evidence>
<dbReference type="EMBL" id="RDQH01000335">
    <property type="protein sequence ID" value="RXH90290.1"/>
    <property type="molecule type" value="Genomic_DNA"/>
</dbReference>
<keyword evidence="1" id="KW-1133">Transmembrane helix</keyword>
<feature type="transmembrane region" description="Helical" evidence="1">
    <location>
        <begin position="23"/>
        <end position="40"/>
    </location>
</feature>
<protein>
    <submittedName>
        <fullName evidence="2">Uncharacterized protein</fullName>
    </submittedName>
</protein>
<sequence length="97" mass="11223">MEQPFIARSQSPQSIQKGKLDDFLKHIFFIVINFGFCGVGKSKTKKQRRRSVKKKGAKVKGKNFAYLPKLLTCFGSDTHGEYQRLHIPEKGFWLLYT</sequence>